<evidence type="ECO:0000313" key="12">
    <source>
        <dbReference type="Proteomes" id="UP000178794"/>
    </source>
</evidence>
<comment type="caution">
    <text evidence="11">The sequence shown here is derived from an EMBL/GenBank/DDBJ whole genome shotgun (WGS) entry which is preliminary data.</text>
</comment>
<keyword evidence="8" id="KW-0067">ATP-binding</keyword>
<organism evidence="11 12">
    <name type="scientific">Candidatus Kaiserbacteria bacterium RIFCSPHIGHO2_02_FULL_50_50</name>
    <dbReference type="NCBI Taxonomy" id="1798492"/>
    <lineage>
        <taxon>Bacteria</taxon>
        <taxon>Candidatus Kaiseribacteriota</taxon>
    </lineage>
</organism>
<dbReference type="EMBL" id="MFLF01000013">
    <property type="protein sequence ID" value="OGG59622.1"/>
    <property type="molecule type" value="Genomic_DNA"/>
</dbReference>
<evidence type="ECO:0000256" key="3">
    <source>
        <dbReference type="ARBA" id="ARBA00019010"/>
    </source>
</evidence>
<name>A0A1F6DF29_9BACT</name>
<dbReference type="InterPro" id="IPR003442">
    <property type="entry name" value="T6A_TsaE"/>
</dbReference>
<dbReference type="GO" id="GO:0016740">
    <property type="term" value="F:transferase activity"/>
    <property type="evidence" value="ECO:0007669"/>
    <property type="project" value="UniProtKB-KW"/>
</dbReference>
<keyword evidence="5" id="KW-0819">tRNA processing</keyword>
<dbReference type="GO" id="GO:0005737">
    <property type="term" value="C:cytoplasm"/>
    <property type="evidence" value="ECO:0007669"/>
    <property type="project" value="UniProtKB-SubCell"/>
</dbReference>
<evidence type="ECO:0000256" key="1">
    <source>
        <dbReference type="ARBA" id="ARBA00004496"/>
    </source>
</evidence>
<keyword evidence="4" id="KW-0963">Cytoplasm</keyword>
<evidence type="ECO:0000256" key="10">
    <source>
        <dbReference type="ARBA" id="ARBA00032441"/>
    </source>
</evidence>
<dbReference type="AlphaFoldDB" id="A0A1F6DF29"/>
<dbReference type="PANTHER" id="PTHR33540">
    <property type="entry name" value="TRNA THREONYLCARBAMOYLADENOSINE BIOSYNTHESIS PROTEIN TSAE"/>
    <property type="match status" value="1"/>
</dbReference>
<dbReference type="InterPro" id="IPR027417">
    <property type="entry name" value="P-loop_NTPase"/>
</dbReference>
<protein>
    <recommendedName>
        <fullName evidence="3">tRNA threonylcarbamoyladenosine biosynthesis protein TsaE</fullName>
    </recommendedName>
    <alternativeName>
        <fullName evidence="10">t(6)A37 threonylcarbamoyladenosine biosynthesis protein TsaE</fullName>
    </alternativeName>
</protein>
<dbReference type="NCBIfam" id="TIGR00150">
    <property type="entry name" value="T6A_YjeE"/>
    <property type="match status" value="1"/>
</dbReference>
<comment type="similarity">
    <text evidence="2">Belongs to the TsaE family.</text>
</comment>
<keyword evidence="6" id="KW-0479">Metal-binding</keyword>
<gene>
    <name evidence="11" type="ORF">A3C89_00175</name>
</gene>
<dbReference type="Proteomes" id="UP000178794">
    <property type="component" value="Unassembled WGS sequence"/>
</dbReference>
<proteinExistence type="inferred from homology"/>
<accession>A0A1F6DF29</accession>
<dbReference type="GO" id="GO:0046872">
    <property type="term" value="F:metal ion binding"/>
    <property type="evidence" value="ECO:0007669"/>
    <property type="project" value="UniProtKB-KW"/>
</dbReference>
<dbReference type="Gene3D" id="3.40.50.300">
    <property type="entry name" value="P-loop containing nucleotide triphosphate hydrolases"/>
    <property type="match status" value="1"/>
</dbReference>
<evidence type="ECO:0000256" key="7">
    <source>
        <dbReference type="ARBA" id="ARBA00022741"/>
    </source>
</evidence>
<keyword evidence="9" id="KW-0460">Magnesium</keyword>
<evidence type="ECO:0000256" key="8">
    <source>
        <dbReference type="ARBA" id="ARBA00022840"/>
    </source>
</evidence>
<dbReference type="SUPFAM" id="SSF52540">
    <property type="entry name" value="P-loop containing nucleoside triphosphate hydrolases"/>
    <property type="match status" value="1"/>
</dbReference>
<evidence type="ECO:0000256" key="2">
    <source>
        <dbReference type="ARBA" id="ARBA00007599"/>
    </source>
</evidence>
<evidence type="ECO:0000256" key="4">
    <source>
        <dbReference type="ARBA" id="ARBA00022490"/>
    </source>
</evidence>
<keyword evidence="7" id="KW-0547">Nucleotide-binding</keyword>
<evidence type="ECO:0000256" key="5">
    <source>
        <dbReference type="ARBA" id="ARBA00022694"/>
    </source>
</evidence>
<reference evidence="11 12" key="1">
    <citation type="journal article" date="2016" name="Nat. Commun.">
        <title>Thousands of microbial genomes shed light on interconnected biogeochemical processes in an aquifer system.</title>
        <authorList>
            <person name="Anantharaman K."/>
            <person name="Brown C.T."/>
            <person name="Hug L.A."/>
            <person name="Sharon I."/>
            <person name="Castelle C.J."/>
            <person name="Probst A.J."/>
            <person name="Thomas B.C."/>
            <person name="Singh A."/>
            <person name="Wilkins M.J."/>
            <person name="Karaoz U."/>
            <person name="Brodie E.L."/>
            <person name="Williams K.H."/>
            <person name="Hubbard S.S."/>
            <person name="Banfield J.F."/>
        </authorList>
    </citation>
    <scope>NUCLEOTIDE SEQUENCE [LARGE SCALE GENOMIC DNA]</scope>
</reference>
<dbReference type="PANTHER" id="PTHR33540:SF2">
    <property type="entry name" value="TRNA THREONYLCARBAMOYLADENOSINE BIOSYNTHESIS PROTEIN TSAE"/>
    <property type="match status" value="1"/>
</dbReference>
<comment type="subcellular location">
    <subcellularLocation>
        <location evidence="1">Cytoplasm</location>
    </subcellularLocation>
</comment>
<sequence>MIYHTQRAEDWRDVAKKIIAALPERQGATVLRMQGTLGAGKTTCTQAIAQELGVQEHVTSPTFVLMQLYEATHPRFNRLVHIDAYRLEDSEEAAVLRLPEYFADPRTFMVVEWPENLEGLLPEDAITVKIDIVHEGRSITIA</sequence>
<dbReference type="Pfam" id="PF02367">
    <property type="entry name" value="TsaE"/>
    <property type="match status" value="1"/>
</dbReference>
<dbReference type="GO" id="GO:0005524">
    <property type="term" value="F:ATP binding"/>
    <property type="evidence" value="ECO:0007669"/>
    <property type="project" value="UniProtKB-KW"/>
</dbReference>
<dbReference type="STRING" id="1798492.A3C89_00175"/>
<dbReference type="GO" id="GO:0002949">
    <property type="term" value="P:tRNA threonylcarbamoyladenosine modification"/>
    <property type="evidence" value="ECO:0007669"/>
    <property type="project" value="InterPro"/>
</dbReference>
<evidence type="ECO:0000256" key="9">
    <source>
        <dbReference type="ARBA" id="ARBA00022842"/>
    </source>
</evidence>
<evidence type="ECO:0000313" key="11">
    <source>
        <dbReference type="EMBL" id="OGG59622.1"/>
    </source>
</evidence>
<evidence type="ECO:0000256" key="6">
    <source>
        <dbReference type="ARBA" id="ARBA00022723"/>
    </source>
</evidence>
<keyword evidence="11" id="KW-0808">Transferase</keyword>